<dbReference type="EMBL" id="OZ019910">
    <property type="protein sequence ID" value="CAK9210987.1"/>
    <property type="molecule type" value="Genomic_DNA"/>
</dbReference>
<organism evidence="1 2">
    <name type="scientific">Sphagnum troendelagicum</name>
    <dbReference type="NCBI Taxonomy" id="128251"/>
    <lineage>
        <taxon>Eukaryota</taxon>
        <taxon>Viridiplantae</taxon>
        <taxon>Streptophyta</taxon>
        <taxon>Embryophyta</taxon>
        <taxon>Bryophyta</taxon>
        <taxon>Sphagnophytina</taxon>
        <taxon>Sphagnopsida</taxon>
        <taxon>Sphagnales</taxon>
        <taxon>Sphagnaceae</taxon>
        <taxon>Sphagnum</taxon>
    </lineage>
</organism>
<reference evidence="1" key="1">
    <citation type="submission" date="2024-02" db="EMBL/GenBank/DDBJ databases">
        <authorList>
            <consortium name="ELIXIR-Norway"/>
            <consortium name="Elixir Norway"/>
        </authorList>
    </citation>
    <scope>NUCLEOTIDE SEQUENCE</scope>
</reference>
<evidence type="ECO:0000313" key="1">
    <source>
        <dbReference type="EMBL" id="CAK9210987.1"/>
    </source>
</evidence>
<proteinExistence type="predicted"/>
<keyword evidence="2" id="KW-1185">Reference proteome</keyword>
<evidence type="ECO:0000313" key="2">
    <source>
        <dbReference type="Proteomes" id="UP001497512"/>
    </source>
</evidence>
<dbReference type="Proteomes" id="UP001497512">
    <property type="component" value="Chromosome 18"/>
</dbReference>
<sequence length="88" mass="10075">MLSHVPGLMMQSEAGNKNVRVEMENYMSLDTTIAASFGLSCHLEMGDSRLRRFELIETTRMMLHLSKEQSLLLEESFKDHSTLNPVRC</sequence>
<protein>
    <submittedName>
        <fullName evidence="1">Uncharacterized protein</fullName>
    </submittedName>
</protein>
<gene>
    <name evidence="1" type="ORF">CSSPTR1EN2_LOCUS10434</name>
</gene>
<name>A0ABP0U1V8_9BRYO</name>
<accession>A0ABP0U1V8</accession>